<accession>A0A7S4KTD9</accession>
<name>A0A7S4KTD9_9EUKA</name>
<dbReference type="EMBL" id="HBKR01016412">
    <property type="protein sequence ID" value="CAE2304411.1"/>
    <property type="molecule type" value="Transcribed_RNA"/>
</dbReference>
<organism evidence="1">
    <name type="scientific">Paramoeba aestuarina</name>
    <dbReference type="NCBI Taxonomy" id="180227"/>
    <lineage>
        <taxon>Eukaryota</taxon>
        <taxon>Amoebozoa</taxon>
        <taxon>Discosea</taxon>
        <taxon>Flabellinia</taxon>
        <taxon>Dactylopodida</taxon>
        <taxon>Paramoebidae</taxon>
        <taxon>Paramoeba</taxon>
    </lineage>
</organism>
<dbReference type="AlphaFoldDB" id="A0A7S4KTD9"/>
<gene>
    <name evidence="1" type="ORF">NAES01612_LOCUS10863</name>
</gene>
<sequence>MNQTIVSEIPEDALVSPYEILFEWVNDSTNGKPIFFFDPCEKDLLKCHPTNSTDVHLSSSLEPPSALSHLMTNEDSQPLTEAASSDDFFRCAGSPTPIKHSDSPENASLLSMASTLGEKIVDISNLRAELDEEYARSRRIYDRLREEQAKSAELHHALHRVRKRMRKDFKWVKSVLEGRGSTPDFEKS</sequence>
<proteinExistence type="predicted"/>
<protein>
    <submittedName>
        <fullName evidence="1">Uncharacterized protein</fullName>
    </submittedName>
</protein>
<evidence type="ECO:0000313" key="1">
    <source>
        <dbReference type="EMBL" id="CAE2304411.1"/>
    </source>
</evidence>
<reference evidence="1" key="1">
    <citation type="submission" date="2021-01" db="EMBL/GenBank/DDBJ databases">
        <authorList>
            <person name="Corre E."/>
            <person name="Pelletier E."/>
            <person name="Niang G."/>
            <person name="Scheremetjew M."/>
            <person name="Finn R."/>
            <person name="Kale V."/>
            <person name="Holt S."/>
            <person name="Cochrane G."/>
            <person name="Meng A."/>
            <person name="Brown T."/>
            <person name="Cohen L."/>
        </authorList>
    </citation>
    <scope>NUCLEOTIDE SEQUENCE</scope>
    <source>
        <strain evidence="1">SoJaBio B1-5/56/2</strain>
    </source>
</reference>